<dbReference type="EMBL" id="CP101620">
    <property type="protein sequence ID" value="UTY38637.1"/>
    <property type="molecule type" value="Genomic_DNA"/>
</dbReference>
<gene>
    <name evidence="2" type="ORF">NMU03_13585</name>
</gene>
<feature type="transmembrane region" description="Helical" evidence="1">
    <location>
        <begin position="135"/>
        <end position="153"/>
    </location>
</feature>
<proteinExistence type="predicted"/>
<reference evidence="2" key="1">
    <citation type="submission" date="2022-07" db="EMBL/GenBank/DDBJ databases">
        <title>Faecal culturing of patients with breast cancer.</title>
        <authorList>
            <person name="Teng N.M.Y."/>
            <person name="Kiu R."/>
            <person name="Evans R."/>
            <person name="Baker D.J."/>
            <person name="Zenner C."/>
            <person name="Robinson S.D."/>
            <person name="Hall L.J."/>
        </authorList>
    </citation>
    <scope>NUCLEOTIDE SEQUENCE</scope>
    <source>
        <strain evidence="2">LH1062</strain>
    </source>
</reference>
<feature type="transmembrane region" description="Helical" evidence="1">
    <location>
        <begin position="165"/>
        <end position="182"/>
    </location>
</feature>
<feature type="transmembrane region" description="Helical" evidence="1">
    <location>
        <begin position="64"/>
        <end position="80"/>
    </location>
</feature>
<keyword evidence="1" id="KW-1133">Transmembrane helix</keyword>
<dbReference type="Proteomes" id="UP001060112">
    <property type="component" value="Chromosome"/>
</dbReference>
<keyword evidence="1" id="KW-0472">Membrane</keyword>
<accession>A0ABY5HZW7</accession>
<keyword evidence="1" id="KW-0812">Transmembrane</keyword>
<name>A0ABY5HZW7_9FIRM</name>
<evidence type="ECO:0000256" key="1">
    <source>
        <dbReference type="SAM" id="Phobius"/>
    </source>
</evidence>
<feature type="transmembrane region" description="Helical" evidence="1">
    <location>
        <begin position="6"/>
        <end position="22"/>
    </location>
</feature>
<sequence>MIFVYSLIMWFDFSFCLVYYTKSFFQPKYNLMKSFLISLIIHLPYSILSWYGTYLSYYHSSQEILLTIVGFIALIFLYVSRQIYLCFLTDAHFKGGLIFQFIYLFMNIIRLGFEDLTMFIGGIFLQSHQLVYLDLIYKIISLIALYYFTGVLYQKVNIIFFKMKTVFVFVLEFFFIQCLGAFESVLINLLAFVLNMILLSVLLKEIDRDYGLKTYREAIDYQNQRISSMLEKQSQYNEILSKIRHDENNHLLTLRLLYQQDPSQAKSYLQQWQKDIEEKRNANLYQEKQD</sequence>
<feature type="transmembrane region" description="Helical" evidence="1">
    <location>
        <begin position="188"/>
        <end position="206"/>
    </location>
</feature>
<protein>
    <recommendedName>
        <fullName evidence="4">SpoOB alpha-helical domain-containing protein</fullName>
    </recommendedName>
</protein>
<dbReference type="RefSeq" id="WP_290139080.1">
    <property type="nucleotide sequence ID" value="NZ_CP101620.1"/>
</dbReference>
<evidence type="ECO:0008006" key="4">
    <source>
        <dbReference type="Google" id="ProtNLM"/>
    </source>
</evidence>
<feature type="transmembrane region" description="Helical" evidence="1">
    <location>
        <begin position="34"/>
        <end position="52"/>
    </location>
</feature>
<organism evidence="2 3">
    <name type="scientific">Allocoprobacillus halotolerans</name>
    <dbReference type="NCBI Taxonomy" id="2944914"/>
    <lineage>
        <taxon>Bacteria</taxon>
        <taxon>Bacillati</taxon>
        <taxon>Bacillota</taxon>
        <taxon>Erysipelotrichia</taxon>
        <taxon>Erysipelotrichales</taxon>
        <taxon>Erysipelotrichaceae</taxon>
        <taxon>Allocoprobacillus</taxon>
    </lineage>
</organism>
<evidence type="ECO:0000313" key="3">
    <source>
        <dbReference type="Proteomes" id="UP001060112"/>
    </source>
</evidence>
<keyword evidence="3" id="KW-1185">Reference proteome</keyword>
<feature type="transmembrane region" description="Helical" evidence="1">
    <location>
        <begin position="101"/>
        <end position="123"/>
    </location>
</feature>
<evidence type="ECO:0000313" key="2">
    <source>
        <dbReference type="EMBL" id="UTY38637.1"/>
    </source>
</evidence>